<dbReference type="InterPro" id="IPR050097">
    <property type="entry name" value="Ferredoxin-NADP_redctase_2"/>
</dbReference>
<feature type="non-terminal residue" evidence="4">
    <location>
        <position position="202"/>
    </location>
</feature>
<dbReference type="SUPFAM" id="SSF51971">
    <property type="entry name" value="Nucleotide-binding domain"/>
    <property type="match status" value="1"/>
</dbReference>
<proteinExistence type="predicted"/>
<dbReference type="AlphaFoldDB" id="X1FNM9"/>
<gene>
    <name evidence="4" type="ORF">S03H2_12976</name>
</gene>
<reference evidence="4" key="1">
    <citation type="journal article" date="2014" name="Front. Microbiol.">
        <title>High frequency of phylogenetically diverse reductive dehalogenase-homologous genes in deep subseafloor sedimentary metagenomes.</title>
        <authorList>
            <person name="Kawai M."/>
            <person name="Futagami T."/>
            <person name="Toyoda A."/>
            <person name="Takaki Y."/>
            <person name="Nishi S."/>
            <person name="Hori S."/>
            <person name="Arai W."/>
            <person name="Tsubouchi T."/>
            <person name="Morono Y."/>
            <person name="Uchiyama I."/>
            <person name="Ito T."/>
            <person name="Fujiyama A."/>
            <person name="Inagaki F."/>
            <person name="Takami H."/>
        </authorList>
    </citation>
    <scope>NUCLEOTIDE SEQUENCE</scope>
    <source>
        <strain evidence="4">Expedition CK06-06</strain>
    </source>
</reference>
<accession>X1FNM9</accession>
<dbReference type="Pfam" id="PF07992">
    <property type="entry name" value="Pyr_redox_2"/>
    <property type="match status" value="1"/>
</dbReference>
<evidence type="ECO:0000256" key="2">
    <source>
        <dbReference type="ARBA" id="ARBA00023002"/>
    </source>
</evidence>
<name>X1FNM9_9ZZZZ</name>
<evidence type="ECO:0000259" key="3">
    <source>
        <dbReference type="Pfam" id="PF07992"/>
    </source>
</evidence>
<comment type="caution">
    <text evidence="4">The sequence shown here is derived from an EMBL/GenBank/DDBJ whole genome shotgun (WGS) entry which is preliminary data.</text>
</comment>
<protein>
    <recommendedName>
        <fullName evidence="3">FAD/NAD(P)-binding domain-containing protein</fullName>
    </recommendedName>
</protein>
<keyword evidence="2" id="KW-0560">Oxidoreductase</keyword>
<dbReference type="PRINTS" id="PR00368">
    <property type="entry name" value="FADPNR"/>
</dbReference>
<organism evidence="4">
    <name type="scientific">marine sediment metagenome</name>
    <dbReference type="NCBI Taxonomy" id="412755"/>
    <lineage>
        <taxon>unclassified sequences</taxon>
        <taxon>metagenomes</taxon>
        <taxon>ecological metagenomes</taxon>
    </lineage>
</organism>
<evidence type="ECO:0000313" key="4">
    <source>
        <dbReference type="EMBL" id="GAH34120.1"/>
    </source>
</evidence>
<dbReference type="Gene3D" id="3.40.50.720">
    <property type="entry name" value="NAD(P)-binding Rossmann-like Domain"/>
    <property type="match status" value="1"/>
</dbReference>
<feature type="domain" description="FAD/NAD(P)-binding" evidence="3">
    <location>
        <begin position="5"/>
        <end position="197"/>
    </location>
</feature>
<dbReference type="InterPro" id="IPR036188">
    <property type="entry name" value="FAD/NAD-bd_sf"/>
</dbReference>
<dbReference type="GO" id="GO:0016491">
    <property type="term" value="F:oxidoreductase activity"/>
    <property type="evidence" value="ECO:0007669"/>
    <property type="project" value="UniProtKB-KW"/>
</dbReference>
<sequence length="202" mass="22243">MEMRDIIIVGGGPAGLSAAIFTSLDGWDTLILEGNWVGGQAAIAYTVMNYPGFPLDDGAILMENLKKQVTSPPPKGTGAEIRQEEAMKIDTEEKVIITEKNRYRTKAIILATGSNMQKIGVPGEKQFVGKGVSYYAKRDYEKFSGKRVLVVGGGNTTAKSALLANTKAEKVFLIHRRDSMRAYPPMIKRLQKEGVDIWYNIE</sequence>
<dbReference type="PRINTS" id="PR00469">
    <property type="entry name" value="PNDRDTASEII"/>
</dbReference>
<dbReference type="InterPro" id="IPR023753">
    <property type="entry name" value="FAD/NAD-binding_dom"/>
</dbReference>
<dbReference type="EMBL" id="BARU01006594">
    <property type="protein sequence ID" value="GAH34120.1"/>
    <property type="molecule type" value="Genomic_DNA"/>
</dbReference>
<keyword evidence="1" id="KW-0285">Flavoprotein</keyword>
<dbReference type="PANTHER" id="PTHR48105">
    <property type="entry name" value="THIOREDOXIN REDUCTASE 1-RELATED-RELATED"/>
    <property type="match status" value="1"/>
</dbReference>
<dbReference type="Gene3D" id="3.50.50.60">
    <property type="entry name" value="FAD/NAD(P)-binding domain"/>
    <property type="match status" value="1"/>
</dbReference>
<evidence type="ECO:0000256" key="1">
    <source>
        <dbReference type="ARBA" id="ARBA00022630"/>
    </source>
</evidence>